<sequence length="177" mass="19530">MATTPRASQIALSLSLSTSPVLTQELAKECDPEALTALLKTFSAPLPNLSFASSKTRPLIANVSTNKSLPRTPQVSAPSHSNSRTSLDDSSSAGCSSVSEYPRSTSKHIIALLTLLDKIDADMVAEVQRVKENIREARAEIREYKKERRERRKSEEERLAVQRRMTVEADSDFWAGV</sequence>
<dbReference type="OrthoDB" id="3018737at2759"/>
<proteinExistence type="predicted"/>
<evidence type="ECO:0000313" key="4">
    <source>
        <dbReference type="Proteomes" id="UP000076761"/>
    </source>
</evidence>
<dbReference type="STRING" id="1314782.A0A165NNV0"/>
<keyword evidence="4" id="KW-1185">Reference proteome</keyword>
<evidence type="ECO:0000256" key="1">
    <source>
        <dbReference type="SAM" id="Coils"/>
    </source>
</evidence>
<dbReference type="InParanoid" id="A0A165NNV0"/>
<dbReference type="AlphaFoldDB" id="A0A165NNV0"/>
<organism evidence="3 4">
    <name type="scientific">Neolentinus lepideus HHB14362 ss-1</name>
    <dbReference type="NCBI Taxonomy" id="1314782"/>
    <lineage>
        <taxon>Eukaryota</taxon>
        <taxon>Fungi</taxon>
        <taxon>Dikarya</taxon>
        <taxon>Basidiomycota</taxon>
        <taxon>Agaricomycotina</taxon>
        <taxon>Agaricomycetes</taxon>
        <taxon>Gloeophyllales</taxon>
        <taxon>Gloeophyllaceae</taxon>
        <taxon>Neolentinus</taxon>
    </lineage>
</organism>
<accession>A0A165NNV0</accession>
<feature type="region of interest" description="Disordered" evidence="2">
    <location>
        <begin position="62"/>
        <end position="100"/>
    </location>
</feature>
<reference evidence="3 4" key="1">
    <citation type="journal article" date="2016" name="Mol. Biol. Evol.">
        <title>Comparative Genomics of Early-Diverging Mushroom-Forming Fungi Provides Insights into the Origins of Lignocellulose Decay Capabilities.</title>
        <authorList>
            <person name="Nagy L.G."/>
            <person name="Riley R."/>
            <person name="Tritt A."/>
            <person name="Adam C."/>
            <person name="Daum C."/>
            <person name="Floudas D."/>
            <person name="Sun H."/>
            <person name="Yadav J.S."/>
            <person name="Pangilinan J."/>
            <person name="Larsson K.H."/>
            <person name="Matsuura K."/>
            <person name="Barry K."/>
            <person name="Labutti K."/>
            <person name="Kuo R."/>
            <person name="Ohm R.A."/>
            <person name="Bhattacharya S.S."/>
            <person name="Shirouzu T."/>
            <person name="Yoshinaga Y."/>
            <person name="Martin F.M."/>
            <person name="Grigoriev I.V."/>
            <person name="Hibbett D.S."/>
        </authorList>
    </citation>
    <scope>NUCLEOTIDE SEQUENCE [LARGE SCALE GENOMIC DNA]</scope>
    <source>
        <strain evidence="3 4">HHB14362 ss-1</strain>
    </source>
</reference>
<dbReference type="Proteomes" id="UP000076761">
    <property type="component" value="Unassembled WGS sequence"/>
</dbReference>
<dbReference type="EMBL" id="KV425630">
    <property type="protein sequence ID" value="KZT19903.1"/>
    <property type="molecule type" value="Genomic_DNA"/>
</dbReference>
<protein>
    <submittedName>
        <fullName evidence="3">Uncharacterized protein</fullName>
    </submittedName>
</protein>
<name>A0A165NNV0_9AGAM</name>
<feature type="compositionally biased region" description="Polar residues" evidence="2">
    <location>
        <begin position="62"/>
        <end position="78"/>
    </location>
</feature>
<keyword evidence="1" id="KW-0175">Coiled coil</keyword>
<evidence type="ECO:0000256" key="2">
    <source>
        <dbReference type="SAM" id="MobiDB-lite"/>
    </source>
</evidence>
<feature type="coiled-coil region" evidence="1">
    <location>
        <begin position="120"/>
        <end position="164"/>
    </location>
</feature>
<gene>
    <name evidence="3" type="ORF">NEOLEDRAFT_1183004</name>
</gene>
<evidence type="ECO:0000313" key="3">
    <source>
        <dbReference type="EMBL" id="KZT19903.1"/>
    </source>
</evidence>
<feature type="compositionally biased region" description="Low complexity" evidence="2">
    <location>
        <begin position="79"/>
        <end position="99"/>
    </location>
</feature>